<evidence type="ECO:0000256" key="3">
    <source>
        <dbReference type="ARBA" id="ARBA00001956"/>
    </source>
</evidence>
<dbReference type="InterPro" id="IPR011005">
    <property type="entry name" value="Dihydropteroate_synth-like_sf"/>
</dbReference>
<dbReference type="Proteomes" id="UP000095558">
    <property type="component" value="Unassembled WGS sequence"/>
</dbReference>
<feature type="binding site" description="axial binding residue" evidence="22">
    <location>
        <position position="757"/>
    </location>
    <ligand>
        <name>methylcob(III)alamin</name>
        <dbReference type="ChEBI" id="CHEBI:28115"/>
    </ligand>
    <ligandPart>
        <name>Co</name>
        <dbReference type="ChEBI" id="CHEBI:27638"/>
    </ligandPart>
</feature>
<comment type="similarity">
    <text evidence="5">Belongs to the vitamin-B12 dependent methionine synthase family.</text>
</comment>
<dbReference type="Gene3D" id="3.20.20.330">
    <property type="entry name" value="Homocysteine-binding-like domain"/>
    <property type="match status" value="1"/>
</dbReference>
<keyword evidence="10 21" id="KW-0846">Cobalamin</keyword>
<comment type="cofactor">
    <cofactor evidence="2 21 24">
        <name>Zn(2+)</name>
        <dbReference type="ChEBI" id="CHEBI:29105"/>
    </cofactor>
</comment>
<dbReference type="PROSITE" id="PS50970">
    <property type="entry name" value="HCY"/>
    <property type="match status" value="1"/>
</dbReference>
<keyword evidence="9 21" id="KW-0028">Amino-acid biosynthesis</keyword>
<dbReference type="InterPro" id="IPR036589">
    <property type="entry name" value="HCY_dom_sf"/>
</dbReference>
<feature type="binding site" evidence="23">
    <location>
        <begin position="1183"/>
        <end position="1184"/>
    </location>
    <ligand>
        <name>S-adenosyl-L-methionine</name>
        <dbReference type="ChEBI" id="CHEBI:59789"/>
    </ligand>
</feature>
<feature type="domain" description="Pterin-binding" evidence="27">
    <location>
        <begin position="354"/>
        <end position="615"/>
    </location>
</feature>
<evidence type="ECO:0000256" key="17">
    <source>
        <dbReference type="ARBA" id="ARBA00023285"/>
    </source>
</evidence>
<evidence type="ECO:0000256" key="16">
    <source>
        <dbReference type="ARBA" id="ARBA00023167"/>
    </source>
</evidence>
<dbReference type="FunFam" id="3.20.20.330:FF:000001">
    <property type="entry name" value="Methionine synthase"/>
    <property type="match status" value="1"/>
</dbReference>
<dbReference type="NCBIfam" id="NF007024">
    <property type="entry name" value="PRK09490.1"/>
    <property type="match status" value="1"/>
</dbReference>
<feature type="binding site" evidence="23">
    <location>
        <position position="942"/>
    </location>
    <ligand>
        <name>S-adenosyl-L-methionine</name>
        <dbReference type="ChEBI" id="CHEBI:59789"/>
    </ligand>
</feature>
<dbReference type="InterPro" id="IPR036724">
    <property type="entry name" value="Cobalamin-bd_sf"/>
</dbReference>
<evidence type="ECO:0000256" key="2">
    <source>
        <dbReference type="ARBA" id="ARBA00001947"/>
    </source>
</evidence>
<evidence type="ECO:0000313" key="31">
    <source>
        <dbReference type="EMBL" id="CUO71761.1"/>
    </source>
</evidence>
<dbReference type="GO" id="GO:0050667">
    <property type="term" value="P:homocysteine metabolic process"/>
    <property type="evidence" value="ECO:0007669"/>
    <property type="project" value="TreeGrafter"/>
</dbReference>
<dbReference type="GO" id="GO:0005829">
    <property type="term" value="C:cytosol"/>
    <property type="evidence" value="ECO:0007669"/>
    <property type="project" value="TreeGrafter"/>
</dbReference>
<comment type="function">
    <text evidence="18 21">Catalyzes the transfer of a methyl group from methyl-cobalamin to homocysteine, yielding enzyme-bound cob(I)alamin and methionine. Subsequently, remethylates the cofactor using methyltetrahydrofolate.</text>
</comment>
<comment type="catalytic activity">
    <reaction evidence="1 21">
        <text>(6S)-5-methyl-5,6,7,8-tetrahydrofolate + L-homocysteine = (6S)-5,6,7,8-tetrahydrofolate + L-methionine</text>
        <dbReference type="Rhea" id="RHEA:11172"/>
        <dbReference type="ChEBI" id="CHEBI:18608"/>
        <dbReference type="ChEBI" id="CHEBI:57453"/>
        <dbReference type="ChEBI" id="CHEBI:57844"/>
        <dbReference type="ChEBI" id="CHEBI:58199"/>
        <dbReference type="EC" id="2.1.1.13"/>
    </reaction>
</comment>
<dbReference type="Pfam" id="PF02965">
    <property type="entry name" value="Met_synt_B12"/>
    <property type="match status" value="1"/>
</dbReference>
<dbReference type="Gene3D" id="1.10.288.10">
    <property type="entry name" value="Cobalamin-dependent Methionine Synthase, domain 2"/>
    <property type="match status" value="1"/>
</dbReference>
<evidence type="ECO:0000256" key="19">
    <source>
        <dbReference type="ARBA" id="ARBA00031040"/>
    </source>
</evidence>
<keyword evidence="14" id="KW-0677">Repeat</keyword>
<evidence type="ECO:0000256" key="9">
    <source>
        <dbReference type="ARBA" id="ARBA00022605"/>
    </source>
</evidence>
<evidence type="ECO:0000313" key="32">
    <source>
        <dbReference type="Proteomes" id="UP000095558"/>
    </source>
</evidence>
<dbReference type="Pfam" id="PF02607">
    <property type="entry name" value="B12-binding_2"/>
    <property type="match status" value="1"/>
</dbReference>
<dbReference type="GO" id="GO:0008270">
    <property type="term" value="F:zinc ion binding"/>
    <property type="evidence" value="ECO:0007669"/>
    <property type="project" value="UniProtKB-UniRule"/>
</dbReference>
<evidence type="ECO:0000256" key="7">
    <source>
        <dbReference type="ARBA" id="ARBA00013998"/>
    </source>
</evidence>
<dbReference type="CDD" id="cd00740">
    <property type="entry name" value="MeTr"/>
    <property type="match status" value="1"/>
</dbReference>
<dbReference type="InterPro" id="IPR011822">
    <property type="entry name" value="MetH"/>
</dbReference>
<evidence type="ECO:0000259" key="30">
    <source>
        <dbReference type="PROSITE" id="PS51337"/>
    </source>
</evidence>
<dbReference type="AlphaFoldDB" id="A0A174HBU9"/>
<dbReference type="Gene3D" id="3.10.196.10">
    <property type="entry name" value="Vitamin B12-dependent methionine synthase, activation domain"/>
    <property type="match status" value="1"/>
</dbReference>
<dbReference type="CDD" id="cd02069">
    <property type="entry name" value="methionine_synthase_B12_BD"/>
    <property type="match status" value="1"/>
</dbReference>
<evidence type="ECO:0000256" key="14">
    <source>
        <dbReference type="ARBA" id="ARBA00022737"/>
    </source>
</evidence>
<evidence type="ECO:0000256" key="21">
    <source>
        <dbReference type="PIRNR" id="PIRNR000381"/>
    </source>
</evidence>
<keyword evidence="16 21" id="KW-0486">Methionine biosynthesis</keyword>
<feature type="binding site" evidence="23">
    <location>
        <position position="806"/>
    </location>
    <ligand>
        <name>methylcob(III)alamin</name>
        <dbReference type="ChEBI" id="CHEBI:28115"/>
    </ligand>
</feature>
<evidence type="ECO:0000256" key="11">
    <source>
        <dbReference type="ARBA" id="ARBA00022679"/>
    </source>
</evidence>
<reference evidence="31 32" key="1">
    <citation type="submission" date="2015-09" db="EMBL/GenBank/DDBJ databases">
        <authorList>
            <consortium name="Pathogen Informatics"/>
        </authorList>
    </citation>
    <scope>NUCLEOTIDE SEQUENCE [LARGE SCALE GENOMIC DNA]</scope>
    <source>
        <strain evidence="31 32">2789STDY5834855</strain>
    </source>
</reference>
<organism evidence="31 32">
    <name type="scientific">Clostridium disporicum</name>
    <dbReference type="NCBI Taxonomy" id="84024"/>
    <lineage>
        <taxon>Bacteria</taxon>
        <taxon>Bacillati</taxon>
        <taxon>Bacillota</taxon>
        <taxon>Clostridia</taxon>
        <taxon>Eubacteriales</taxon>
        <taxon>Clostridiaceae</taxon>
        <taxon>Clostridium</taxon>
    </lineage>
</organism>
<feature type="domain" description="AdoMet activation" evidence="28">
    <location>
        <begin position="892"/>
        <end position="1219"/>
    </location>
</feature>
<dbReference type="SUPFAM" id="SSF52242">
    <property type="entry name" value="Cobalamin (vitamin B12)-binding domain"/>
    <property type="match status" value="1"/>
</dbReference>
<dbReference type="SUPFAM" id="SSF51717">
    <property type="entry name" value="Dihydropteroate synthetase-like"/>
    <property type="match status" value="1"/>
</dbReference>
<evidence type="ECO:0000256" key="5">
    <source>
        <dbReference type="ARBA" id="ARBA00010398"/>
    </source>
</evidence>
<dbReference type="GO" id="GO:0008705">
    <property type="term" value="F:methionine synthase activity"/>
    <property type="evidence" value="ECO:0007669"/>
    <property type="project" value="UniProtKB-UniRule"/>
</dbReference>
<dbReference type="InterPro" id="IPR000489">
    <property type="entry name" value="Pterin-binding_dom"/>
</dbReference>
<comment type="domain">
    <text evidence="21">Modular enzyme with four functionally distinct domains. The isolated Hcy-binding domain catalyzes methyl transfer from free methylcobalamin to homocysteine. The Hcy-binding domain in association with the pterin-binding domain catalyzes the methylation of cob(I)alamin by methyltetrahydrofolate and the methylation of homocysteine. The B12-binding domain binds the cofactor. The AdoMet activation domain binds S-adenosyl-L-methionine. Under aerobic conditions cob(I)alamin can be converted to inactive cob(II)alamin. Reductive methylation by S-adenosyl-L-methionine and flavodoxin regenerates methylcobalamin.</text>
</comment>
<keyword evidence="25" id="KW-0175">Coiled coil</keyword>
<comment type="pathway">
    <text evidence="4 21">Amino-acid biosynthesis; L-methionine biosynthesis via de novo pathway; L-methionine from L-homocysteine (MetH route): step 1/1.</text>
</comment>
<feature type="domain" description="Hcy-binding" evidence="26">
    <location>
        <begin position="3"/>
        <end position="323"/>
    </location>
</feature>
<sequence>MNRGNLIEILKKKIVVLDGAMGTSIQNYNLNEKDFRGDLLKDFHKDQKGNNDILSITKPEVIKEIHRSFLEAGSDIIETNSFNSTSISQEDYDLAHLVYDLNYHSAKIAREVADEFTAMNPDKPRFVAGSIGPTNKTASLSPDVENPGYRNITFDDLVDSYSEQIGALVDGGVDCLLIETVFDTLNCRAAIVAANNVYKLKGFTLPIMISGTLTDKSGRTLAGQKLEAFAQSVRNENVISIGLNCSFGGADLIPFIKELADTQDLYISCYPNAGLPNVLGEYDEIPSITAKYIKELASEKKVNIVGGCCGTTVEHIKAIAEVVEGVEPRTIPNIKKESIYCGLEIVRSNKENNFINIGERTNVAGSAKFARLIREKKYEEALSIAKEQVENGAQIIDVNFDDGLLDSAKEMEYFLRLIASEPDIASRPIMIDSSRWEVVEAGLRSIQGKPIVNSISLKNGEQEFLNHAKVVKDFGAAVVVMAFDENGQADTYERKISICKRAYDLLVNKLNFPPEDIIFDPNILAIATGIENHDNYAVDYINATKWIKENLPYAKVSGGVSNLSFSFRGNNTIREAMHSVFLYHAIEAGMDMGIVNPGMIQIYDDIPKDLLRLVEDVVLNKHKDAAERLLDKAEDYKTGNVVNNTNKNLWRENSLNDRLSYALVKGITEYLEEDLGQAIKEYPKPLSIIEGPLMDGMTRVGKLFGDGKMFLPQVVKSARVMKKAVSYLLPYIEKEKKQGETSSAGKILLATVKGDVHDIGKNIVGVVLACNNFEIIDLGVMVPCEEILDKAIKENVDIIGLSGLITPSLDEMCHVAIEMEKRKMNIPLIIGGATTSKAHTALKIDPNYSGAVIYGYDASKTVEISKNLLGTNKNEYIKAIKDEYEEVRKNYNSHENKMISLEKAKENSFKIDWVNREISKPNFIGIKEVKDYSVSDLRPYIDWTFFFIAWEMKKLYPDILEDSVYGKEAKKIFDDANKMLDFIEENNIIDIKGVFGIFEANSNGDNIEVYTKDKSQTTIFNLLREQREKSNGEYLCLSDFVAPKESGKEDYLGGFIVTTGLGADAYAKKLEDEGDSYNAIMLKLVCDRLAEAFAEKLHEDIRKIYWGYDPDENLSMKEIFKASYRGIRPAFGYPSLIDQSQMKKLFNILDGEKVTGVKLTESYMMDPVSSVCGLYFASEDSRYFNSNYIDKDQAEDYAKRSGCTLEELEKSLPNILSYK</sequence>
<evidence type="ECO:0000259" key="27">
    <source>
        <dbReference type="PROSITE" id="PS50972"/>
    </source>
</evidence>
<evidence type="ECO:0000256" key="13">
    <source>
        <dbReference type="ARBA" id="ARBA00022723"/>
    </source>
</evidence>
<keyword evidence="17 21" id="KW-0170">Cobalt</keyword>
<dbReference type="Pfam" id="PF02310">
    <property type="entry name" value="B12-binding"/>
    <property type="match status" value="1"/>
</dbReference>
<evidence type="ECO:0000256" key="23">
    <source>
        <dbReference type="PIRSR" id="PIRSR000381-2"/>
    </source>
</evidence>
<dbReference type="PROSITE" id="PS51332">
    <property type="entry name" value="B12_BINDING"/>
    <property type="match status" value="1"/>
</dbReference>
<dbReference type="SMART" id="SM01018">
    <property type="entry name" value="B12-binding_2"/>
    <property type="match status" value="1"/>
</dbReference>
<name>A0A174HBU9_9CLOT</name>
<dbReference type="EMBL" id="CYZV01000043">
    <property type="protein sequence ID" value="CUO71761.1"/>
    <property type="molecule type" value="Genomic_DNA"/>
</dbReference>
<dbReference type="UniPathway" id="UPA00051">
    <property type="reaction ID" value="UER00081"/>
</dbReference>
<feature type="binding site" evidence="23">
    <location>
        <begin position="754"/>
        <end position="758"/>
    </location>
    <ligand>
        <name>methylcob(III)alamin</name>
        <dbReference type="ChEBI" id="CHEBI:28115"/>
    </ligand>
</feature>
<keyword evidence="12 21" id="KW-0949">S-adenosyl-L-methionine</keyword>
<dbReference type="InterPro" id="IPR006158">
    <property type="entry name" value="Cobalamin-bd"/>
</dbReference>
<dbReference type="InterPro" id="IPR033706">
    <property type="entry name" value="Met_synthase_B12-bd"/>
</dbReference>
<accession>A0A174HBU9</accession>
<dbReference type="FunFam" id="1.10.1240.10:FF:000001">
    <property type="entry name" value="Methionine synthase"/>
    <property type="match status" value="1"/>
</dbReference>
<feature type="binding site" evidence="22 24">
    <location>
        <position position="245"/>
    </location>
    <ligand>
        <name>Zn(2+)</name>
        <dbReference type="ChEBI" id="CHEBI:29105"/>
    </ligand>
</feature>
<protein>
    <recommendedName>
        <fullName evidence="7 20">Methionine synthase</fullName>
        <ecNumber evidence="6 20">2.1.1.13</ecNumber>
    </recommendedName>
    <alternativeName>
        <fullName evidence="19 21">5-methyltetrahydrofolate--homocysteine methyltransferase</fullName>
    </alternativeName>
</protein>
<dbReference type="NCBIfam" id="TIGR02082">
    <property type="entry name" value="metH"/>
    <property type="match status" value="1"/>
</dbReference>
<feature type="binding site" evidence="22 24">
    <location>
        <position position="308"/>
    </location>
    <ligand>
        <name>Zn(2+)</name>
        <dbReference type="ChEBI" id="CHEBI:29105"/>
    </ligand>
</feature>
<dbReference type="GO" id="GO:0032259">
    <property type="term" value="P:methylation"/>
    <property type="evidence" value="ECO:0007669"/>
    <property type="project" value="UniProtKB-KW"/>
</dbReference>
<dbReference type="FunFam" id="3.40.50.280:FF:000001">
    <property type="entry name" value="Methionine synthase"/>
    <property type="match status" value="1"/>
</dbReference>
<dbReference type="Pfam" id="PF00809">
    <property type="entry name" value="Pterin_bind"/>
    <property type="match status" value="1"/>
</dbReference>
<dbReference type="InterPro" id="IPR004223">
    <property type="entry name" value="VitB12-dep_Met_synth_activ_dom"/>
</dbReference>
<evidence type="ECO:0000256" key="15">
    <source>
        <dbReference type="ARBA" id="ARBA00022833"/>
    </source>
</evidence>
<dbReference type="PROSITE" id="PS50974">
    <property type="entry name" value="ADOMET_ACTIVATION"/>
    <property type="match status" value="1"/>
</dbReference>
<dbReference type="SUPFAM" id="SSF82282">
    <property type="entry name" value="Homocysteine S-methyltransferase"/>
    <property type="match status" value="1"/>
</dbReference>
<feature type="binding site" evidence="23">
    <location>
        <position position="858"/>
    </location>
    <ligand>
        <name>methylcob(III)alamin</name>
        <dbReference type="ChEBI" id="CHEBI:28115"/>
    </ligand>
</feature>
<dbReference type="InterPro" id="IPR003759">
    <property type="entry name" value="Cbl-bd_cap"/>
</dbReference>
<evidence type="ECO:0000256" key="18">
    <source>
        <dbReference type="ARBA" id="ARBA00025552"/>
    </source>
</evidence>
<evidence type="ECO:0000256" key="1">
    <source>
        <dbReference type="ARBA" id="ARBA00001700"/>
    </source>
</evidence>
<keyword evidence="13 21" id="KW-0479">Metal-binding</keyword>
<evidence type="ECO:0000256" key="8">
    <source>
        <dbReference type="ARBA" id="ARBA00022603"/>
    </source>
</evidence>
<dbReference type="PIRSF" id="PIRSF000381">
    <property type="entry name" value="MetH"/>
    <property type="match status" value="1"/>
</dbReference>
<feature type="binding site" evidence="23">
    <location>
        <position position="690"/>
    </location>
    <ligand>
        <name>methylcob(III)alamin</name>
        <dbReference type="ChEBI" id="CHEBI:28115"/>
    </ligand>
</feature>
<feature type="domain" description="B12-binding N-terminal" evidence="30">
    <location>
        <begin position="646"/>
        <end position="740"/>
    </location>
</feature>
<dbReference type="FunFam" id="3.20.20.20:FF:000002">
    <property type="entry name" value="Methionine synthase"/>
    <property type="match status" value="1"/>
</dbReference>
<dbReference type="InterPro" id="IPR036594">
    <property type="entry name" value="Meth_synthase_dom"/>
</dbReference>
<evidence type="ECO:0000256" key="10">
    <source>
        <dbReference type="ARBA" id="ARBA00022628"/>
    </source>
</evidence>
<dbReference type="GO" id="GO:0031419">
    <property type="term" value="F:cobalamin binding"/>
    <property type="evidence" value="ECO:0007669"/>
    <property type="project" value="UniProtKB-UniRule"/>
</dbReference>
<feature type="binding site" evidence="22 24">
    <location>
        <position position="309"/>
    </location>
    <ligand>
        <name>Zn(2+)</name>
        <dbReference type="ChEBI" id="CHEBI:29105"/>
    </ligand>
</feature>
<feature type="binding site" evidence="23">
    <location>
        <position position="1128"/>
    </location>
    <ligand>
        <name>S-adenosyl-L-methionine</name>
        <dbReference type="ChEBI" id="CHEBI:59789"/>
    </ligand>
</feature>
<dbReference type="Gene3D" id="1.10.1240.10">
    <property type="entry name" value="Methionine synthase domain"/>
    <property type="match status" value="1"/>
</dbReference>
<dbReference type="Pfam" id="PF02574">
    <property type="entry name" value="S-methyl_trans"/>
    <property type="match status" value="1"/>
</dbReference>
<dbReference type="SUPFAM" id="SSF47644">
    <property type="entry name" value="Methionine synthase domain"/>
    <property type="match status" value="1"/>
</dbReference>
<evidence type="ECO:0000256" key="20">
    <source>
        <dbReference type="NCBIfam" id="TIGR02082"/>
    </source>
</evidence>
<dbReference type="InterPro" id="IPR050554">
    <property type="entry name" value="Met_Synthase/Corrinoid"/>
</dbReference>
<feature type="domain" description="B12-binding" evidence="29">
    <location>
        <begin position="744"/>
        <end position="879"/>
    </location>
</feature>
<feature type="coiled-coil region" evidence="25">
    <location>
        <begin position="877"/>
        <end position="904"/>
    </location>
</feature>
<dbReference type="OrthoDB" id="9803687at2"/>
<dbReference type="RefSeq" id="WP_055277764.1">
    <property type="nucleotide sequence ID" value="NZ_CYZV01000043.1"/>
</dbReference>
<evidence type="ECO:0000259" key="26">
    <source>
        <dbReference type="PROSITE" id="PS50970"/>
    </source>
</evidence>
<keyword evidence="11 21" id="KW-0808">Transferase</keyword>
<dbReference type="InterPro" id="IPR003726">
    <property type="entry name" value="HCY_dom"/>
</dbReference>
<evidence type="ECO:0000256" key="6">
    <source>
        <dbReference type="ARBA" id="ARBA00012032"/>
    </source>
</evidence>
<evidence type="ECO:0000259" key="28">
    <source>
        <dbReference type="PROSITE" id="PS50974"/>
    </source>
</evidence>
<dbReference type="PANTHER" id="PTHR45833">
    <property type="entry name" value="METHIONINE SYNTHASE"/>
    <property type="match status" value="1"/>
</dbReference>
<dbReference type="EC" id="2.1.1.13" evidence="6 20"/>
<dbReference type="InterPro" id="IPR037010">
    <property type="entry name" value="VitB12-dep_Met_synth_activ_sf"/>
</dbReference>
<dbReference type="Gene3D" id="3.40.50.280">
    <property type="entry name" value="Cobalamin-binding domain"/>
    <property type="match status" value="1"/>
</dbReference>
<evidence type="ECO:0000256" key="24">
    <source>
        <dbReference type="PROSITE-ProRule" id="PRU00333"/>
    </source>
</evidence>
<dbReference type="PANTHER" id="PTHR45833:SF1">
    <property type="entry name" value="METHIONINE SYNTHASE"/>
    <property type="match status" value="1"/>
</dbReference>
<dbReference type="PROSITE" id="PS50972">
    <property type="entry name" value="PTERIN_BINDING"/>
    <property type="match status" value="1"/>
</dbReference>
<evidence type="ECO:0000256" key="4">
    <source>
        <dbReference type="ARBA" id="ARBA00005178"/>
    </source>
</evidence>
<dbReference type="GO" id="GO:0046653">
    <property type="term" value="P:tetrahydrofolate metabolic process"/>
    <property type="evidence" value="ECO:0007669"/>
    <property type="project" value="TreeGrafter"/>
</dbReference>
<gene>
    <name evidence="31" type="primary">metH</name>
    <name evidence="31" type="ORF">ERS852470_03161</name>
</gene>
<keyword evidence="15 21" id="KW-0862">Zinc</keyword>
<evidence type="ECO:0000256" key="25">
    <source>
        <dbReference type="SAM" id="Coils"/>
    </source>
</evidence>
<comment type="cofactor">
    <cofactor evidence="3 21 22">
        <name>methylcob(III)alamin</name>
        <dbReference type="ChEBI" id="CHEBI:28115"/>
    </cofactor>
</comment>
<evidence type="ECO:0000259" key="29">
    <source>
        <dbReference type="PROSITE" id="PS51332"/>
    </source>
</evidence>
<feature type="binding site" evidence="23">
    <location>
        <position position="802"/>
    </location>
    <ligand>
        <name>methylcob(III)alamin</name>
        <dbReference type="ChEBI" id="CHEBI:28115"/>
    </ligand>
</feature>
<dbReference type="PROSITE" id="PS51337">
    <property type="entry name" value="B12_BINDING_NTER"/>
    <property type="match status" value="1"/>
</dbReference>
<dbReference type="SUPFAM" id="SSF56507">
    <property type="entry name" value="Methionine synthase activation domain-like"/>
    <property type="match status" value="1"/>
</dbReference>
<proteinExistence type="inferred from homology"/>
<keyword evidence="8 21" id="KW-0489">Methyltransferase</keyword>
<evidence type="ECO:0000256" key="22">
    <source>
        <dbReference type="PIRSR" id="PIRSR000381-1"/>
    </source>
</evidence>
<dbReference type="Gene3D" id="3.20.20.20">
    <property type="entry name" value="Dihydropteroate synthase-like"/>
    <property type="match status" value="1"/>
</dbReference>
<evidence type="ECO:0000256" key="12">
    <source>
        <dbReference type="ARBA" id="ARBA00022691"/>
    </source>
</evidence>